<feature type="region of interest" description="Disordered" evidence="1">
    <location>
        <begin position="65"/>
        <end position="86"/>
    </location>
</feature>
<gene>
    <name evidence="2" type="ORF">KC01_LOCUS4509</name>
</gene>
<dbReference type="AlphaFoldDB" id="A0AAV2J9P9"/>
<organism evidence="2 3">
    <name type="scientific">Knipowitschia caucasica</name>
    <name type="common">Caucasian dwarf goby</name>
    <name type="synonym">Pomatoschistus caucasicus</name>
    <dbReference type="NCBI Taxonomy" id="637954"/>
    <lineage>
        <taxon>Eukaryota</taxon>
        <taxon>Metazoa</taxon>
        <taxon>Chordata</taxon>
        <taxon>Craniata</taxon>
        <taxon>Vertebrata</taxon>
        <taxon>Euteleostomi</taxon>
        <taxon>Actinopterygii</taxon>
        <taxon>Neopterygii</taxon>
        <taxon>Teleostei</taxon>
        <taxon>Neoteleostei</taxon>
        <taxon>Acanthomorphata</taxon>
        <taxon>Gobiaria</taxon>
        <taxon>Gobiiformes</taxon>
        <taxon>Gobioidei</taxon>
        <taxon>Gobiidae</taxon>
        <taxon>Gobiinae</taxon>
        <taxon>Knipowitschia</taxon>
    </lineage>
</organism>
<evidence type="ECO:0000313" key="2">
    <source>
        <dbReference type="EMBL" id="CAL1572475.1"/>
    </source>
</evidence>
<name>A0AAV2J9P9_KNICA</name>
<reference evidence="2 3" key="1">
    <citation type="submission" date="2024-04" db="EMBL/GenBank/DDBJ databases">
        <authorList>
            <person name="Waldvogel A.-M."/>
            <person name="Schoenle A."/>
        </authorList>
    </citation>
    <scope>NUCLEOTIDE SEQUENCE [LARGE SCALE GENOMIC DNA]</scope>
</reference>
<dbReference type="EMBL" id="OZ035833">
    <property type="protein sequence ID" value="CAL1572475.1"/>
    <property type="molecule type" value="Genomic_DNA"/>
</dbReference>
<dbReference type="Proteomes" id="UP001497482">
    <property type="component" value="Chromosome 11"/>
</dbReference>
<proteinExistence type="predicted"/>
<evidence type="ECO:0000313" key="3">
    <source>
        <dbReference type="Proteomes" id="UP001497482"/>
    </source>
</evidence>
<protein>
    <submittedName>
        <fullName evidence="2">Uncharacterized protein</fullName>
    </submittedName>
</protein>
<sequence length="86" mass="9250">MEGNAMCRELPVRSLTAVRDRDGKSSGGVQEARASNCTHAHCRGSDCGIISANIQAFTLGFSREQHCPASHTSPSPTERQTFCPET</sequence>
<keyword evidence="3" id="KW-1185">Reference proteome</keyword>
<evidence type="ECO:0000256" key="1">
    <source>
        <dbReference type="SAM" id="MobiDB-lite"/>
    </source>
</evidence>
<accession>A0AAV2J9P9</accession>
<feature type="compositionally biased region" description="Polar residues" evidence="1">
    <location>
        <begin position="70"/>
        <end position="80"/>
    </location>
</feature>